<dbReference type="SMART" id="SM00185">
    <property type="entry name" value="ARM"/>
    <property type="match status" value="5"/>
</dbReference>
<dbReference type="InterPro" id="IPR011989">
    <property type="entry name" value="ARM-like"/>
</dbReference>
<name>A0A8J9ZJ83_BRALA</name>
<dbReference type="PANTHER" id="PTHR22895:SF0">
    <property type="entry name" value="ARMADILLO REPEAT-CONTAINING PROTEIN 6"/>
    <property type="match status" value="1"/>
</dbReference>
<protein>
    <submittedName>
        <fullName evidence="3">ARMC6 protein</fullName>
    </submittedName>
</protein>
<dbReference type="InterPro" id="IPR000225">
    <property type="entry name" value="Armadillo"/>
</dbReference>
<accession>A0A8J9ZJ83</accession>
<dbReference type="SUPFAM" id="SSF48371">
    <property type="entry name" value="ARM repeat"/>
    <property type="match status" value="1"/>
</dbReference>
<evidence type="ECO:0000256" key="1">
    <source>
        <dbReference type="ARBA" id="ARBA00022737"/>
    </source>
</evidence>
<dbReference type="AlphaFoldDB" id="A0A8J9ZJ83"/>
<keyword evidence="1" id="KW-0677">Repeat</keyword>
<organism evidence="3 4">
    <name type="scientific">Branchiostoma lanceolatum</name>
    <name type="common">Common lancelet</name>
    <name type="synonym">Amphioxus lanceolatum</name>
    <dbReference type="NCBI Taxonomy" id="7740"/>
    <lineage>
        <taxon>Eukaryota</taxon>
        <taxon>Metazoa</taxon>
        <taxon>Chordata</taxon>
        <taxon>Cephalochordata</taxon>
        <taxon>Leptocardii</taxon>
        <taxon>Amphioxiformes</taxon>
        <taxon>Branchiostomatidae</taxon>
        <taxon>Branchiostoma</taxon>
    </lineage>
</organism>
<evidence type="ECO:0000313" key="3">
    <source>
        <dbReference type="EMBL" id="CAH1254616.1"/>
    </source>
</evidence>
<sequence>MAKQITQETFDAVVKENMEEFEMEGEEAVQEAIEQFESQGVNLSNIVKTLNLGSTPSGEPEHAVLAALSDLSTLLTSDSPDQEKLTSALQTFQEQCTVSFSHRSLAASKDGYKVMFSACTKFSDDANTLSRCIETLAAFLEGQPDLIDETGMKFLVQTLTKFPDDAPLQAITFKAIYATCLKHETNRQAYIEHGLLPCLKKALETHGSRADVVRSACTVMRVLTFDDDIRVPFGKAHEHAKMMVTEHKALETLLASLAACIGDTGTTADICLTLSRLAVRNEFCQAIVDLGGLDLVLNAMRENVRHQALASRGISLLKAIAGNDDVKTKIVQAGGMELIITALNIHIGVALVCEEGCAALCALALRNTDNAKAIMAANGAETVVQAMKVHMDKSSVQKQGCMALRNLVSRSREFAEPILELGAEAVINEARARHKDLEDEGKAAIRDLGGQVELRCLWKGEGKGITR</sequence>
<dbReference type="Proteomes" id="UP000838412">
    <property type="component" value="Chromosome 2"/>
</dbReference>
<evidence type="ECO:0000256" key="2">
    <source>
        <dbReference type="SAM" id="Coils"/>
    </source>
</evidence>
<evidence type="ECO:0000313" key="4">
    <source>
        <dbReference type="Proteomes" id="UP000838412"/>
    </source>
</evidence>
<keyword evidence="4" id="KW-1185">Reference proteome</keyword>
<dbReference type="Gene3D" id="1.25.10.10">
    <property type="entry name" value="Leucine-rich Repeat Variant"/>
    <property type="match status" value="3"/>
</dbReference>
<feature type="coiled-coil region" evidence="2">
    <location>
        <begin position="420"/>
        <end position="447"/>
    </location>
</feature>
<proteinExistence type="predicted"/>
<keyword evidence="2" id="KW-0175">Coiled coil</keyword>
<dbReference type="EMBL" id="OV696687">
    <property type="protein sequence ID" value="CAH1254616.1"/>
    <property type="molecule type" value="Genomic_DNA"/>
</dbReference>
<dbReference type="PANTHER" id="PTHR22895">
    <property type="entry name" value="ARMADILLO REPEAT-CONTAINING PROTEIN 6"/>
    <property type="match status" value="1"/>
</dbReference>
<dbReference type="InterPro" id="IPR016024">
    <property type="entry name" value="ARM-type_fold"/>
</dbReference>
<dbReference type="OrthoDB" id="449062at2759"/>
<reference evidence="3" key="1">
    <citation type="submission" date="2022-01" db="EMBL/GenBank/DDBJ databases">
        <authorList>
            <person name="Braso-Vives M."/>
        </authorList>
    </citation>
    <scope>NUCLEOTIDE SEQUENCE</scope>
</reference>
<dbReference type="GO" id="GO:0002244">
    <property type="term" value="P:hematopoietic progenitor cell differentiation"/>
    <property type="evidence" value="ECO:0007669"/>
    <property type="project" value="TreeGrafter"/>
</dbReference>
<gene>
    <name evidence="3" type="primary">ARMC6</name>
    <name evidence="3" type="ORF">BLAG_LOCUS13959</name>
</gene>